<dbReference type="InterPro" id="IPR057194">
    <property type="entry name" value="DUF7872"/>
</dbReference>
<feature type="domain" description="DUF7872" evidence="2">
    <location>
        <begin position="200"/>
        <end position="394"/>
    </location>
</feature>
<reference evidence="4" key="2">
    <citation type="submission" date="2019-10" db="EMBL/GenBank/DDBJ databases">
        <authorList>
            <consortium name="NCBI Genome Project"/>
        </authorList>
    </citation>
    <scope>NUCLEOTIDE SEQUENCE</scope>
    <source>
        <strain evidence="4">NI907</strain>
    </source>
</reference>
<evidence type="ECO:0000259" key="2">
    <source>
        <dbReference type="Pfam" id="PF25278"/>
    </source>
</evidence>
<keyword evidence="1" id="KW-0732">Signal</keyword>
<feature type="chain" id="PRO_5027962134" description="DUF7872 domain-containing protein" evidence="1">
    <location>
        <begin position="19"/>
        <end position="414"/>
    </location>
</feature>
<sequence>MRLEVIFTSLTLGSAVLALPQALPQTKSSKSQNITATATANCTSEPLNQDTWVKLKLNDALTTAAAKVKGTSNTVQELASTVGAPNFFCGLDSFCNAGQPCTPVELPDWYILVAAQNWNSYMNSLNTAITFASSILGLQLPSISNDFITEPRDDVTPLNNILSMFATILGSIPITGDIKTIVSGGTQAIKFISGMTKPAAQPDKFLTWSSIASSLGDVVKEYQSSVSKAVTATLNAPILDKDSGLGTILADGEFLGARQNVTEEDISGRVLDALTVYAVGLALTSQRVFITRVIGLDSCQHSQPEAVEECTGPDSNGWFTQNLLLRAEGNKAMSMDDMAQKLSSKYGIDKQQYLMDVVKCWEDNNKQQLFNPFADSAVPIDKKTPCLFNLQVCERGPGGSGSIVETCRDKGLNI</sequence>
<organism evidence="3 4">
    <name type="scientific">Pyricularia grisea</name>
    <name type="common">Crabgrass-specific blast fungus</name>
    <name type="synonym">Magnaporthe grisea</name>
    <dbReference type="NCBI Taxonomy" id="148305"/>
    <lineage>
        <taxon>Eukaryota</taxon>
        <taxon>Fungi</taxon>
        <taxon>Dikarya</taxon>
        <taxon>Ascomycota</taxon>
        <taxon>Pezizomycotina</taxon>
        <taxon>Sordariomycetes</taxon>
        <taxon>Sordariomycetidae</taxon>
        <taxon>Magnaporthales</taxon>
        <taxon>Pyriculariaceae</taxon>
        <taxon>Pyricularia</taxon>
    </lineage>
</organism>
<evidence type="ECO:0000256" key="1">
    <source>
        <dbReference type="SAM" id="SignalP"/>
    </source>
</evidence>
<dbReference type="RefSeq" id="XP_030983173.1">
    <property type="nucleotide sequence ID" value="XM_031126475.1"/>
</dbReference>
<dbReference type="Proteomes" id="UP000515153">
    <property type="component" value="Chromosome I"/>
</dbReference>
<dbReference type="OrthoDB" id="2501761at2759"/>
<dbReference type="KEGG" id="pgri:PgNI_06451"/>
<protein>
    <recommendedName>
        <fullName evidence="2">DUF7872 domain-containing protein</fullName>
    </recommendedName>
</protein>
<accession>A0A6P8B7R2</accession>
<gene>
    <name evidence="4" type="ORF">PgNI_06451</name>
</gene>
<keyword evidence="3" id="KW-1185">Reference proteome</keyword>
<dbReference type="PANTHER" id="PTHR33339">
    <property type="entry name" value="LYSM DOMAIN-CONTAINING PROTEIN"/>
    <property type="match status" value="1"/>
</dbReference>
<reference evidence="4" key="3">
    <citation type="submission" date="2025-08" db="UniProtKB">
        <authorList>
            <consortium name="RefSeq"/>
        </authorList>
    </citation>
    <scope>IDENTIFICATION</scope>
    <source>
        <strain evidence="4">NI907</strain>
    </source>
</reference>
<evidence type="ECO:0000313" key="4">
    <source>
        <dbReference type="RefSeq" id="XP_030983173.1"/>
    </source>
</evidence>
<dbReference type="AlphaFoldDB" id="A0A6P8B7R2"/>
<proteinExistence type="predicted"/>
<feature type="signal peptide" evidence="1">
    <location>
        <begin position="1"/>
        <end position="18"/>
    </location>
</feature>
<dbReference type="GeneID" id="41961384"/>
<evidence type="ECO:0000313" key="3">
    <source>
        <dbReference type="Proteomes" id="UP000515153"/>
    </source>
</evidence>
<name>A0A6P8B7R2_PYRGI</name>
<dbReference type="PANTHER" id="PTHR33339:SF1">
    <property type="entry name" value="LYSM DOMAIN-CONTAINING PROTEIN"/>
    <property type="match status" value="1"/>
</dbReference>
<dbReference type="Pfam" id="PF25278">
    <property type="entry name" value="DUF7872"/>
    <property type="match status" value="1"/>
</dbReference>
<reference evidence="3 4" key="1">
    <citation type="journal article" date="2019" name="Mol. Biol. Evol.">
        <title>Blast fungal genomes show frequent chromosomal changes, gene gains and losses, and effector gene turnover.</title>
        <authorList>
            <person name="Gomez Luciano L.B."/>
            <person name="Jason Tsai I."/>
            <person name="Chuma I."/>
            <person name="Tosa Y."/>
            <person name="Chen Y.H."/>
            <person name="Li J.Y."/>
            <person name="Li M.Y."/>
            <person name="Jade Lu M.Y."/>
            <person name="Nakayashiki H."/>
            <person name="Li W.H."/>
        </authorList>
    </citation>
    <scope>NUCLEOTIDE SEQUENCE [LARGE SCALE GENOMIC DNA]</scope>
    <source>
        <strain evidence="3 4">NI907</strain>
    </source>
</reference>